<sequence>MLHSVKTSNGAKTKDLQTTVEVIVKSLFPDDSEEDENQWHQNVRNYLEHVNLNNDDQVFTAPEISQVIKIMPKKKAPGIDGISIEIAKIINNARPELLHGILNKYLQIGFFPKTWKTAKLVLINKAGKNPEDPKSYRPICLLPVISKVLDKLITQRVTHHLSKQNLLNPKQHGFRAGKSCDTAGLQVWRQIQTLMKNKGKVCVVSLDVAGAFDNVWRPAILHYLAKAGCPKNLYSLIIDYLADRKILFQHNNYSWTFDFTRGVPQGSCSGPLFWNLVADSIFEISMPENCFLQAFADDLVLIVGGATKKDFEAKCNNIMLKLQNWGKKHKLSFNSAKTTIMPITFGGRLSHSDSPSVFLDGQEIRVVQTMRYLGVLWDSFLTFSEHFKIVKKKVDILTCQLNIVAHSFFSKRLNLFRKIYIAAIEPYILFGHGAWGHRLNLIQIKNNLLSIQRRPLLKITGAFRTAPSVALPVIAGLLPLDLKAVEVHSLFLIKSNREEVKIGPTSFSPSEYEVKVNLTNIHPAKRLSIPFSIRDPKTEPLAIFTDGSGINDKIGVAFVAYYHGVEIHTHMARLPDFCSVFQAEVLGIKMALDFCANIQHIKDIHIYSDSRATLQSLADPINHNSIVQKTKKHSIRPKKILLLKCTGSRPTLGTKVTRGRIS</sequence>
<dbReference type="PANTHER" id="PTHR19446">
    <property type="entry name" value="REVERSE TRANSCRIPTASES"/>
    <property type="match status" value="1"/>
</dbReference>
<name>A0A4Y2X8K0_ARAVE</name>
<dbReference type="SUPFAM" id="SSF56672">
    <property type="entry name" value="DNA/RNA polymerases"/>
    <property type="match status" value="1"/>
</dbReference>
<evidence type="ECO:0000313" key="2">
    <source>
        <dbReference type="EMBL" id="GBO45528.1"/>
    </source>
</evidence>
<dbReference type="SUPFAM" id="SSF53098">
    <property type="entry name" value="Ribonuclease H-like"/>
    <property type="match status" value="1"/>
</dbReference>
<evidence type="ECO:0000313" key="3">
    <source>
        <dbReference type="Proteomes" id="UP000499080"/>
    </source>
</evidence>
<dbReference type="CDD" id="cd09276">
    <property type="entry name" value="Rnase_HI_RT_non_LTR"/>
    <property type="match status" value="1"/>
</dbReference>
<dbReference type="OrthoDB" id="6516790at2759"/>
<dbReference type="PROSITE" id="PS50878">
    <property type="entry name" value="RT_POL"/>
    <property type="match status" value="1"/>
</dbReference>
<dbReference type="GO" id="GO:0071897">
    <property type="term" value="P:DNA biosynthetic process"/>
    <property type="evidence" value="ECO:0007669"/>
    <property type="project" value="UniProtKB-ARBA"/>
</dbReference>
<dbReference type="GO" id="GO:0003676">
    <property type="term" value="F:nucleic acid binding"/>
    <property type="evidence" value="ECO:0007669"/>
    <property type="project" value="InterPro"/>
</dbReference>
<dbReference type="InterPro" id="IPR036397">
    <property type="entry name" value="RNaseH_sf"/>
</dbReference>
<dbReference type="Pfam" id="PF00078">
    <property type="entry name" value="RVT_1"/>
    <property type="match status" value="1"/>
</dbReference>
<dbReference type="InterPro" id="IPR012337">
    <property type="entry name" value="RNaseH-like_sf"/>
</dbReference>
<evidence type="ECO:0000259" key="1">
    <source>
        <dbReference type="PROSITE" id="PS50878"/>
    </source>
</evidence>
<dbReference type="EMBL" id="BGPR01072671">
    <property type="protein sequence ID" value="GBO45528.1"/>
    <property type="molecule type" value="Genomic_DNA"/>
</dbReference>
<dbReference type="Proteomes" id="UP000499080">
    <property type="component" value="Unassembled WGS sequence"/>
</dbReference>
<dbReference type="AlphaFoldDB" id="A0A4Y2X8K0"/>
<feature type="domain" description="Reverse transcriptase" evidence="1">
    <location>
        <begin position="104"/>
        <end position="377"/>
    </location>
</feature>
<dbReference type="InterPro" id="IPR043502">
    <property type="entry name" value="DNA/RNA_pol_sf"/>
</dbReference>
<gene>
    <name evidence="2" type="primary">R1A1-elementORF2_697</name>
    <name evidence="2" type="ORF">AVEN_219804_1</name>
</gene>
<reference evidence="2 3" key="1">
    <citation type="journal article" date="2019" name="Sci. Rep.">
        <title>Orb-weaving spider Araneus ventricosus genome elucidates the spidroin gene catalogue.</title>
        <authorList>
            <person name="Kono N."/>
            <person name="Nakamura H."/>
            <person name="Ohtoshi R."/>
            <person name="Moran D.A.P."/>
            <person name="Shinohara A."/>
            <person name="Yoshida Y."/>
            <person name="Fujiwara M."/>
            <person name="Mori M."/>
            <person name="Tomita M."/>
            <person name="Arakawa K."/>
        </authorList>
    </citation>
    <scope>NUCLEOTIDE SEQUENCE [LARGE SCALE GENOMIC DNA]</scope>
</reference>
<proteinExistence type="predicted"/>
<dbReference type="CDD" id="cd01650">
    <property type="entry name" value="RT_nLTR_like"/>
    <property type="match status" value="1"/>
</dbReference>
<accession>A0A4Y2X8K0</accession>
<dbReference type="GO" id="GO:0042575">
    <property type="term" value="C:DNA polymerase complex"/>
    <property type="evidence" value="ECO:0007669"/>
    <property type="project" value="UniProtKB-ARBA"/>
</dbReference>
<dbReference type="Gene3D" id="3.30.420.10">
    <property type="entry name" value="Ribonuclease H-like superfamily/Ribonuclease H"/>
    <property type="match status" value="1"/>
</dbReference>
<organism evidence="2 3">
    <name type="scientific">Araneus ventricosus</name>
    <name type="common">Orbweaver spider</name>
    <name type="synonym">Epeira ventricosa</name>
    <dbReference type="NCBI Taxonomy" id="182803"/>
    <lineage>
        <taxon>Eukaryota</taxon>
        <taxon>Metazoa</taxon>
        <taxon>Ecdysozoa</taxon>
        <taxon>Arthropoda</taxon>
        <taxon>Chelicerata</taxon>
        <taxon>Arachnida</taxon>
        <taxon>Araneae</taxon>
        <taxon>Araneomorphae</taxon>
        <taxon>Entelegynae</taxon>
        <taxon>Araneoidea</taxon>
        <taxon>Araneidae</taxon>
        <taxon>Araneus</taxon>
    </lineage>
</organism>
<comment type="caution">
    <text evidence="2">The sequence shown here is derived from an EMBL/GenBank/DDBJ whole genome shotgun (WGS) entry which is preliminary data.</text>
</comment>
<keyword evidence="3" id="KW-1185">Reference proteome</keyword>
<dbReference type="InterPro" id="IPR000477">
    <property type="entry name" value="RT_dom"/>
</dbReference>
<protein>
    <recommendedName>
        <fullName evidence="1">Reverse transcriptase domain-containing protein</fullName>
    </recommendedName>
</protein>